<dbReference type="SUPFAM" id="SSF51556">
    <property type="entry name" value="Metallo-dependent hydrolases"/>
    <property type="match status" value="1"/>
</dbReference>
<dbReference type="AlphaFoldDB" id="A0AA39XQR1"/>
<keyword evidence="6" id="KW-1185">Reference proteome</keyword>
<feature type="domain" description="Adenosine deaminase" evidence="4">
    <location>
        <begin position="10"/>
        <end position="346"/>
    </location>
</feature>
<evidence type="ECO:0000256" key="1">
    <source>
        <dbReference type="ARBA" id="ARBA00001947"/>
    </source>
</evidence>
<keyword evidence="2" id="KW-0479">Metal-binding</keyword>
<dbReference type="InterPro" id="IPR006330">
    <property type="entry name" value="Ado/ade_deaminase"/>
</dbReference>
<dbReference type="Gene3D" id="3.20.20.140">
    <property type="entry name" value="Metal-dependent hydrolases"/>
    <property type="match status" value="1"/>
</dbReference>
<dbReference type="GO" id="GO:0006146">
    <property type="term" value="P:adenine catabolic process"/>
    <property type="evidence" value="ECO:0007669"/>
    <property type="project" value="TreeGrafter"/>
</dbReference>
<dbReference type="Proteomes" id="UP001175001">
    <property type="component" value="Unassembled WGS sequence"/>
</dbReference>
<dbReference type="GO" id="GO:0005829">
    <property type="term" value="C:cytosol"/>
    <property type="evidence" value="ECO:0007669"/>
    <property type="project" value="TreeGrafter"/>
</dbReference>
<dbReference type="GO" id="GO:0043103">
    <property type="term" value="P:hypoxanthine salvage"/>
    <property type="evidence" value="ECO:0007669"/>
    <property type="project" value="TreeGrafter"/>
</dbReference>
<dbReference type="EMBL" id="JAUJDW010000095">
    <property type="protein sequence ID" value="KAK0638379.1"/>
    <property type="molecule type" value="Genomic_DNA"/>
</dbReference>
<dbReference type="PANTHER" id="PTHR43114:SF7">
    <property type="entry name" value="ADENOSINE DEAMINASE DOMAIN-CONTAINING PROTEIN"/>
    <property type="match status" value="1"/>
</dbReference>
<protein>
    <submittedName>
        <fullName evidence="5">Deaminase</fullName>
    </submittedName>
</protein>
<dbReference type="InterPro" id="IPR032466">
    <property type="entry name" value="Metal_Hydrolase"/>
</dbReference>
<dbReference type="PANTHER" id="PTHR43114">
    <property type="entry name" value="ADENINE DEAMINASE"/>
    <property type="match status" value="1"/>
</dbReference>
<proteinExistence type="predicted"/>
<name>A0AA39XQR1_9PEZI</name>
<comment type="caution">
    <text evidence="5">The sequence shown here is derived from an EMBL/GenBank/DDBJ whole genome shotgun (WGS) entry which is preliminary data.</text>
</comment>
<dbReference type="InterPro" id="IPR001365">
    <property type="entry name" value="A_deaminase_dom"/>
</dbReference>
<comment type="cofactor">
    <cofactor evidence="1">
        <name>Zn(2+)</name>
        <dbReference type="ChEBI" id="CHEBI:29105"/>
    </cofactor>
</comment>
<reference evidence="5" key="1">
    <citation type="submission" date="2023-06" db="EMBL/GenBank/DDBJ databases">
        <title>Multi-omics analyses reveal the molecular pathogenesis toolkit of Lasiodiplodia hormozganensis, a cross-kingdom pathogen.</title>
        <authorList>
            <person name="Felix C."/>
            <person name="Meneses R."/>
            <person name="Goncalves M.F.M."/>
            <person name="Tilleman L."/>
            <person name="Duarte A.S."/>
            <person name="Jorrin-Novo J.V."/>
            <person name="Van De Peer Y."/>
            <person name="Deforce D."/>
            <person name="Van Nieuwerburgh F."/>
            <person name="Esteves A.C."/>
            <person name="Alves A."/>
        </authorList>
    </citation>
    <scope>NUCLEOTIDE SEQUENCE</scope>
    <source>
        <strain evidence="5">CBS 339.90</strain>
    </source>
</reference>
<dbReference type="GO" id="GO:0000034">
    <property type="term" value="F:adenine deaminase activity"/>
    <property type="evidence" value="ECO:0007669"/>
    <property type="project" value="TreeGrafter"/>
</dbReference>
<evidence type="ECO:0000313" key="6">
    <source>
        <dbReference type="Proteomes" id="UP001175001"/>
    </source>
</evidence>
<accession>A0AA39XQR1</accession>
<organism evidence="5 6">
    <name type="scientific">Lasiodiplodia hormozganensis</name>
    <dbReference type="NCBI Taxonomy" id="869390"/>
    <lineage>
        <taxon>Eukaryota</taxon>
        <taxon>Fungi</taxon>
        <taxon>Dikarya</taxon>
        <taxon>Ascomycota</taxon>
        <taxon>Pezizomycotina</taxon>
        <taxon>Dothideomycetes</taxon>
        <taxon>Dothideomycetes incertae sedis</taxon>
        <taxon>Botryosphaeriales</taxon>
        <taxon>Botryosphaeriaceae</taxon>
        <taxon>Lasiodiplodia</taxon>
    </lineage>
</organism>
<sequence>MDDQFVHKLPKLELHVHIEGTLTPELRWQLAQKNGVHLPYGSLDALRSSYQTMYNHRKELHGDNGLPTFLEAYYGGMEVLHKEDDFYELAMQYLRKASSMHVRYAEPFFDIQAHTRRNIPVAAVMEGLKRAKADAARELDVHCNWILCFLRDMSPESAMQAYEACIPYKDTVFCGIGLDSNEYNRPPTLFDAVFQRARADGLKITSHCDVGQKDTHAHIEQVASRIAGHGTDRIDHGLNAAERPDLIELIRRRDLGMTLCPHAYHRRNPTDYVFPLVRKLFDAGIKVTVNSDDPTYMHNMWVEDNLRLVQQHCQFTRREMIRLQMHAVEISWCGPDLKGKLMDELTRFGQVWGDQL</sequence>
<evidence type="ECO:0000256" key="2">
    <source>
        <dbReference type="ARBA" id="ARBA00022723"/>
    </source>
</evidence>
<gene>
    <name evidence="5" type="ORF">DIS24_g9906</name>
</gene>
<evidence type="ECO:0000256" key="3">
    <source>
        <dbReference type="ARBA" id="ARBA00022801"/>
    </source>
</evidence>
<evidence type="ECO:0000313" key="5">
    <source>
        <dbReference type="EMBL" id="KAK0638379.1"/>
    </source>
</evidence>
<dbReference type="Pfam" id="PF00962">
    <property type="entry name" value="A_deaminase"/>
    <property type="match status" value="1"/>
</dbReference>
<dbReference type="NCBIfam" id="TIGR01430">
    <property type="entry name" value="aden_deam"/>
    <property type="match status" value="1"/>
</dbReference>
<evidence type="ECO:0000259" key="4">
    <source>
        <dbReference type="Pfam" id="PF00962"/>
    </source>
</evidence>
<dbReference type="GO" id="GO:0046872">
    <property type="term" value="F:metal ion binding"/>
    <property type="evidence" value="ECO:0007669"/>
    <property type="project" value="UniProtKB-KW"/>
</dbReference>
<keyword evidence="3" id="KW-0378">Hydrolase</keyword>